<organism evidence="3 4">
    <name type="scientific">Panicum virgatum</name>
    <name type="common">Blackwell switchgrass</name>
    <dbReference type="NCBI Taxonomy" id="38727"/>
    <lineage>
        <taxon>Eukaryota</taxon>
        <taxon>Viridiplantae</taxon>
        <taxon>Streptophyta</taxon>
        <taxon>Embryophyta</taxon>
        <taxon>Tracheophyta</taxon>
        <taxon>Spermatophyta</taxon>
        <taxon>Magnoliopsida</taxon>
        <taxon>Liliopsida</taxon>
        <taxon>Poales</taxon>
        <taxon>Poaceae</taxon>
        <taxon>PACMAD clade</taxon>
        <taxon>Panicoideae</taxon>
        <taxon>Panicodae</taxon>
        <taxon>Paniceae</taxon>
        <taxon>Panicinae</taxon>
        <taxon>Panicum</taxon>
        <taxon>Panicum sect. Hiantes</taxon>
    </lineage>
</organism>
<evidence type="ECO:0000256" key="2">
    <source>
        <dbReference type="SAM" id="MobiDB-lite"/>
    </source>
</evidence>
<accession>A0A8T0PSZ3</accession>
<feature type="coiled-coil region" evidence="1">
    <location>
        <begin position="21"/>
        <end position="48"/>
    </location>
</feature>
<name>A0A8T0PSZ3_PANVG</name>
<evidence type="ECO:0000313" key="3">
    <source>
        <dbReference type="EMBL" id="KAG2565531.1"/>
    </source>
</evidence>
<reference evidence="3 4" key="1">
    <citation type="submission" date="2020-05" db="EMBL/GenBank/DDBJ databases">
        <title>WGS assembly of Panicum virgatum.</title>
        <authorList>
            <person name="Lovell J.T."/>
            <person name="Jenkins J."/>
            <person name="Shu S."/>
            <person name="Juenger T.E."/>
            <person name="Schmutz J."/>
        </authorList>
    </citation>
    <scope>NUCLEOTIDE SEQUENCE [LARGE SCALE GENOMIC DNA]</scope>
    <source>
        <strain evidence="4">cv. AP13</strain>
    </source>
</reference>
<protein>
    <submittedName>
        <fullName evidence="3">Uncharacterized protein</fullName>
    </submittedName>
</protein>
<gene>
    <name evidence="3" type="ORF">PVAP13_7NG135987</name>
</gene>
<feature type="compositionally biased region" description="Basic and acidic residues" evidence="2">
    <location>
        <begin position="1"/>
        <end position="10"/>
    </location>
</feature>
<dbReference type="EMBL" id="CM029050">
    <property type="protein sequence ID" value="KAG2565531.1"/>
    <property type="molecule type" value="Genomic_DNA"/>
</dbReference>
<comment type="caution">
    <text evidence="3">The sequence shown here is derived from an EMBL/GenBank/DDBJ whole genome shotgun (WGS) entry which is preliminary data.</text>
</comment>
<dbReference type="Proteomes" id="UP000823388">
    <property type="component" value="Chromosome 7N"/>
</dbReference>
<keyword evidence="1" id="KW-0175">Coiled coil</keyword>
<feature type="region of interest" description="Disordered" evidence="2">
    <location>
        <begin position="1"/>
        <end position="20"/>
    </location>
</feature>
<dbReference type="AlphaFoldDB" id="A0A8T0PSZ3"/>
<proteinExistence type="predicted"/>
<keyword evidence="4" id="KW-1185">Reference proteome</keyword>
<sequence length="75" mass="8619">MADPSSDEKMVAPPPPGYERMKQHDELLEDLQANAAELQKVKRDVQDQRVGRLTALQEAIKYKHLYEQSLQQEIA</sequence>
<evidence type="ECO:0000313" key="4">
    <source>
        <dbReference type="Proteomes" id="UP000823388"/>
    </source>
</evidence>
<evidence type="ECO:0000256" key="1">
    <source>
        <dbReference type="SAM" id="Coils"/>
    </source>
</evidence>